<dbReference type="GO" id="GO:0045292">
    <property type="term" value="P:mRNA cis splicing, via spliceosome"/>
    <property type="evidence" value="ECO:0007669"/>
    <property type="project" value="UniProtKB-UniRule"/>
</dbReference>
<comment type="subunit">
    <text evidence="8">Associates with the spliceosome.</text>
</comment>
<dbReference type="SMART" id="SM00443">
    <property type="entry name" value="G_patch"/>
    <property type="match status" value="1"/>
</dbReference>
<dbReference type="OrthoDB" id="5411533at2759"/>
<feature type="compositionally biased region" description="Basic and acidic residues" evidence="9">
    <location>
        <begin position="295"/>
        <end position="315"/>
    </location>
</feature>
<keyword evidence="2 8" id="KW-0507">mRNA processing</keyword>
<dbReference type="InterPro" id="IPR035979">
    <property type="entry name" value="RBD_domain_sf"/>
</dbReference>
<dbReference type="InterPro" id="IPR000504">
    <property type="entry name" value="RRM_dom"/>
</dbReference>
<comment type="function">
    <text evidence="8">Splice factor that binds to the single-stranded 3'AG at the exon/intron border and promotes its utilization in the second catalytic step. Involved in the regulation of alternative splicing and the utilization of cryptic splice sites.</text>
</comment>
<evidence type="ECO:0000256" key="1">
    <source>
        <dbReference type="ARBA" id="ARBA00004123"/>
    </source>
</evidence>
<dbReference type="Pfam" id="PF00076">
    <property type="entry name" value="RRM_1"/>
    <property type="match status" value="1"/>
</dbReference>
<evidence type="ECO:0000313" key="12">
    <source>
        <dbReference type="EnsemblMetazoa" id="XP_030828314"/>
    </source>
</evidence>
<dbReference type="GO" id="GO:0000380">
    <property type="term" value="P:alternative mRNA splicing, via spliceosome"/>
    <property type="evidence" value="ECO:0000318"/>
    <property type="project" value="GO_Central"/>
</dbReference>
<sequence length="537" mass="59393">MSLYDGLGVDTGPSKKDSSAGDKKGDVSGWSAGIKMMQSHLRMKKAALTEAQRKMKQPSGRPVLDPKKVPAPGLGSSTAPASSSRSSGDVSGRDVGGRDVGGRDAGGRDVGGRDIGGRDVGGSTGLLDDHPRFRPSNLPPPSRPSSSSSPRLAPYLPSSSLGSDGENEYDPAYPNEYEKVAKKLREKRERERDEQDKREREERRRRREKDRERDREKDRDRDRERRDRDRDRERDREREPQGFSRRPVMEDDEDDRDRERRRNTAQRAAIAPPSSLINEDSQSKDDGFAAPLPPARDRPYADMKRKNHDHDDLEGAKTPPRISEFAPPQEQNTFVKPPTPKANFQVPVGLGVDSVAMKIMAKYGFKEGAGLGKSEQGISTALQVEKTSRRGGKIINKDKEIQEQVVMPPPPMPPPAFPPPAFPPAAPKTGPAPITDVLRNPTKILLLTNMVGPGEVDDDLQPETAEECSKYGEVVKVLIYEDPLKVATEAVRIFVEFTRVEAAVKAVVDLNGRFFGGRIVKGSFYDPQKFGKFELTA</sequence>
<feature type="domain" description="RRM" evidence="10">
    <location>
        <begin position="443"/>
        <end position="527"/>
    </location>
</feature>
<feature type="compositionally biased region" description="Low complexity" evidence="9">
    <location>
        <begin position="144"/>
        <end position="161"/>
    </location>
</feature>
<dbReference type="SMART" id="SM00361">
    <property type="entry name" value="RRM_1"/>
    <property type="match status" value="1"/>
</dbReference>
<keyword evidence="3 8" id="KW-0694">RNA-binding</keyword>
<comment type="subcellular location">
    <subcellularLocation>
        <location evidence="1 8">Nucleus</location>
    </subcellularLocation>
</comment>
<keyword evidence="4 8" id="KW-0508">mRNA splicing</keyword>
<keyword evidence="13" id="KW-1185">Reference proteome</keyword>
<dbReference type="AlphaFoldDB" id="A0A7M7MY26"/>
<dbReference type="OMA" id="GFGQRQN"/>
<reference evidence="13" key="1">
    <citation type="submission" date="2015-02" db="EMBL/GenBank/DDBJ databases">
        <title>Genome sequencing for Strongylocentrotus purpuratus.</title>
        <authorList>
            <person name="Murali S."/>
            <person name="Liu Y."/>
            <person name="Vee V."/>
            <person name="English A."/>
            <person name="Wang M."/>
            <person name="Skinner E."/>
            <person name="Han Y."/>
            <person name="Muzny D.M."/>
            <person name="Worley K.C."/>
            <person name="Gibbs R.A."/>
        </authorList>
    </citation>
    <scope>NUCLEOTIDE SEQUENCE</scope>
</reference>
<evidence type="ECO:0000256" key="5">
    <source>
        <dbReference type="ARBA" id="ARBA00023242"/>
    </source>
</evidence>
<evidence type="ECO:0000259" key="11">
    <source>
        <dbReference type="PROSITE" id="PS50174"/>
    </source>
</evidence>
<dbReference type="PANTHER" id="PTHR13288">
    <property type="entry name" value="SPLICING FACTOR 45 SPF45"/>
    <property type="match status" value="1"/>
</dbReference>
<dbReference type="PANTHER" id="PTHR13288:SF8">
    <property type="entry name" value="SPLICING FACTOR 45"/>
    <property type="match status" value="1"/>
</dbReference>
<reference evidence="12" key="2">
    <citation type="submission" date="2021-01" db="UniProtKB">
        <authorList>
            <consortium name="EnsemblMetazoa"/>
        </authorList>
    </citation>
    <scope>IDENTIFICATION</scope>
</reference>
<accession>A0A7M7MY26</accession>
<feature type="compositionally biased region" description="Basic and acidic residues" evidence="9">
    <location>
        <begin position="209"/>
        <end position="240"/>
    </location>
</feature>
<dbReference type="Pfam" id="PF01585">
    <property type="entry name" value="G-patch"/>
    <property type="match status" value="1"/>
</dbReference>
<evidence type="ECO:0000256" key="3">
    <source>
        <dbReference type="ARBA" id="ARBA00022884"/>
    </source>
</evidence>
<dbReference type="PROSITE" id="PS50174">
    <property type="entry name" value="G_PATCH"/>
    <property type="match status" value="1"/>
</dbReference>
<dbReference type="KEGG" id="spu:592923"/>
<dbReference type="EnsemblMetazoa" id="XM_030972454">
    <property type="protein sequence ID" value="XP_030828314"/>
    <property type="gene ID" value="LOC592923"/>
</dbReference>
<keyword evidence="5 8" id="KW-0539">Nucleus</keyword>
<evidence type="ECO:0000256" key="8">
    <source>
        <dbReference type="PIRNR" id="PIRNR031066"/>
    </source>
</evidence>
<feature type="region of interest" description="Disordered" evidence="9">
    <location>
        <begin position="1"/>
        <end position="340"/>
    </location>
</feature>
<evidence type="ECO:0000256" key="2">
    <source>
        <dbReference type="ARBA" id="ARBA00022664"/>
    </source>
</evidence>
<dbReference type="RefSeq" id="XP_030828314.1">
    <property type="nucleotide sequence ID" value="XM_030972454.1"/>
</dbReference>
<evidence type="ECO:0000256" key="4">
    <source>
        <dbReference type="ARBA" id="ARBA00023187"/>
    </source>
</evidence>
<dbReference type="CDD" id="cd12647">
    <property type="entry name" value="RRM_UHM_SPF45"/>
    <property type="match status" value="1"/>
</dbReference>
<evidence type="ECO:0000256" key="9">
    <source>
        <dbReference type="SAM" id="MobiDB-lite"/>
    </source>
</evidence>
<dbReference type="InterPro" id="IPR003954">
    <property type="entry name" value="RRM_euk-type"/>
</dbReference>
<dbReference type="GO" id="GO:0005654">
    <property type="term" value="C:nucleoplasm"/>
    <property type="evidence" value="ECO:0007669"/>
    <property type="project" value="UniProtKB-UniRule"/>
</dbReference>
<dbReference type="PROSITE" id="PS50102">
    <property type="entry name" value="RRM"/>
    <property type="match status" value="1"/>
</dbReference>
<dbReference type="Proteomes" id="UP000007110">
    <property type="component" value="Unassembled WGS sequence"/>
</dbReference>
<dbReference type="GeneID" id="592923"/>
<evidence type="ECO:0000313" key="13">
    <source>
        <dbReference type="Proteomes" id="UP000007110"/>
    </source>
</evidence>
<keyword evidence="8" id="KW-0747">Spliceosome</keyword>
<feature type="domain" description="G-patch" evidence="11">
    <location>
        <begin position="352"/>
        <end position="398"/>
    </location>
</feature>
<dbReference type="InterPro" id="IPR040052">
    <property type="entry name" value="RBM17"/>
</dbReference>
<evidence type="ECO:0000259" key="10">
    <source>
        <dbReference type="PROSITE" id="PS50102"/>
    </source>
</evidence>
<dbReference type="InParanoid" id="A0A7M7MY26"/>
<dbReference type="InterPro" id="IPR012677">
    <property type="entry name" value="Nucleotide-bd_a/b_plait_sf"/>
</dbReference>
<proteinExistence type="predicted"/>
<protein>
    <recommendedName>
        <fullName evidence="7 8">Splicing factor 45</fullName>
    </recommendedName>
    <alternativeName>
        <fullName evidence="8">RNA-binding motif protein 17</fullName>
    </alternativeName>
</protein>
<organism evidence="12 13">
    <name type="scientific">Strongylocentrotus purpuratus</name>
    <name type="common">Purple sea urchin</name>
    <dbReference type="NCBI Taxonomy" id="7668"/>
    <lineage>
        <taxon>Eukaryota</taxon>
        <taxon>Metazoa</taxon>
        <taxon>Echinodermata</taxon>
        <taxon>Eleutherozoa</taxon>
        <taxon>Echinozoa</taxon>
        <taxon>Echinoidea</taxon>
        <taxon>Euechinoidea</taxon>
        <taxon>Echinacea</taxon>
        <taxon>Camarodonta</taxon>
        <taxon>Echinidea</taxon>
        <taxon>Strongylocentrotidae</taxon>
        <taxon>Strongylocentrotus</taxon>
    </lineage>
</organism>
<evidence type="ECO:0000256" key="6">
    <source>
        <dbReference type="ARBA" id="ARBA00065586"/>
    </source>
</evidence>
<evidence type="ECO:0000256" key="7">
    <source>
        <dbReference type="ARBA" id="ARBA00074919"/>
    </source>
</evidence>
<dbReference type="PIRSF" id="PIRSF031066">
    <property type="entry name" value="Splicing_factor_SPF45"/>
    <property type="match status" value="1"/>
</dbReference>
<dbReference type="SUPFAM" id="SSF54928">
    <property type="entry name" value="RNA-binding domain, RBD"/>
    <property type="match status" value="1"/>
</dbReference>
<feature type="compositionally biased region" description="Basic and acidic residues" evidence="9">
    <location>
        <begin position="176"/>
        <end position="202"/>
    </location>
</feature>
<dbReference type="Gene3D" id="3.30.70.330">
    <property type="match status" value="1"/>
</dbReference>
<dbReference type="FunFam" id="3.30.70.330:FF:000079">
    <property type="entry name" value="Putative splicing factor 45"/>
    <property type="match status" value="1"/>
</dbReference>
<name>A0A7M7MY26_STRPU</name>
<comment type="subunit">
    <text evidence="6">Binds SXL. Associates with the spliceosome. Interacts with SF3B1, SF1 and U2AF2.</text>
</comment>
<feature type="compositionally biased region" description="Basic and acidic residues" evidence="9">
    <location>
        <begin position="13"/>
        <end position="26"/>
    </location>
</feature>
<dbReference type="InterPro" id="IPR034653">
    <property type="entry name" value="SPF45_RRM"/>
</dbReference>
<dbReference type="GO" id="GO:0005681">
    <property type="term" value="C:spliceosomal complex"/>
    <property type="evidence" value="ECO:0007669"/>
    <property type="project" value="UniProtKB-UniRule"/>
</dbReference>
<dbReference type="InterPro" id="IPR000467">
    <property type="entry name" value="G_patch_dom"/>
</dbReference>
<dbReference type="GO" id="GO:0003723">
    <property type="term" value="F:RNA binding"/>
    <property type="evidence" value="ECO:0007669"/>
    <property type="project" value="UniProtKB-UniRule"/>
</dbReference>
<feature type="compositionally biased region" description="Basic and acidic residues" evidence="9">
    <location>
        <begin position="91"/>
        <end position="117"/>
    </location>
</feature>